<accession>W7X9X7</accession>
<sequence>MPLSPIQLLLLQQIKFYSCQLVIQNSEIINKYLKNIKKQYSNMQNCGWNMHQYWSIRKKYLSKQRINQLIKFVQVKKYFYLRLRAKLERQGHIFKEEPKFEIPYGPILLLLQYFPNQFVSIYQ</sequence>
<protein>
    <submittedName>
        <fullName evidence="1">Uncharacterized protein</fullName>
    </submittedName>
</protein>
<gene>
    <name evidence="1" type="ORF">TTHERM_000181048</name>
</gene>
<reference evidence="2" key="1">
    <citation type="journal article" date="2006" name="PLoS Biol.">
        <title>Macronuclear genome sequence of the ciliate Tetrahymena thermophila, a model eukaryote.</title>
        <authorList>
            <person name="Eisen J.A."/>
            <person name="Coyne R.S."/>
            <person name="Wu M."/>
            <person name="Wu D."/>
            <person name="Thiagarajan M."/>
            <person name="Wortman J.R."/>
            <person name="Badger J.H."/>
            <person name="Ren Q."/>
            <person name="Amedeo P."/>
            <person name="Jones K.M."/>
            <person name="Tallon L.J."/>
            <person name="Delcher A.L."/>
            <person name="Salzberg S.L."/>
            <person name="Silva J.C."/>
            <person name="Haas B.J."/>
            <person name="Majoros W.H."/>
            <person name="Farzad M."/>
            <person name="Carlton J.M."/>
            <person name="Smith R.K. Jr."/>
            <person name="Garg J."/>
            <person name="Pearlman R.E."/>
            <person name="Karrer K.M."/>
            <person name="Sun L."/>
            <person name="Manning G."/>
            <person name="Elde N.C."/>
            <person name="Turkewitz A.P."/>
            <person name="Asai D.J."/>
            <person name="Wilkes D.E."/>
            <person name="Wang Y."/>
            <person name="Cai H."/>
            <person name="Collins K."/>
            <person name="Stewart B.A."/>
            <person name="Lee S.R."/>
            <person name="Wilamowska K."/>
            <person name="Weinberg Z."/>
            <person name="Ruzzo W.L."/>
            <person name="Wloga D."/>
            <person name="Gaertig J."/>
            <person name="Frankel J."/>
            <person name="Tsao C.-C."/>
            <person name="Gorovsky M.A."/>
            <person name="Keeling P.J."/>
            <person name="Waller R.F."/>
            <person name="Patron N.J."/>
            <person name="Cherry J.M."/>
            <person name="Stover N.A."/>
            <person name="Krieger C.J."/>
            <person name="del Toro C."/>
            <person name="Ryder H.F."/>
            <person name="Williamson S.C."/>
            <person name="Barbeau R.A."/>
            <person name="Hamilton E.P."/>
            <person name="Orias E."/>
        </authorList>
    </citation>
    <scope>NUCLEOTIDE SEQUENCE [LARGE SCALE GENOMIC DNA]</scope>
    <source>
        <strain evidence="2">SB210</strain>
    </source>
</reference>
<dbReference type="InParanoid" id="W7X9X7"/>
<name>W7X9X7_TETTS</name>
<proteinExistence type="predicted"/>
<dbReference type="EMBL" id="GG662840">
    <property type="protein sequence ID" value="EWS76215.1"/>
    <property type="molecule type" value="Genomic_DNA"/>
</dbReference>
<organism evidence="1 2">
    <name type="scientific">Tetrahymena thermophila (strain SB210)</name>
    <dbReference type="NCBI Taxonomy" id="312017"/>
    <lineage>
        <taxon>Eukaryota</taxon>
        <taxon>Sar</taxon>
        <taxon>Alveolata</taxon>
        <taxon>Ciliophora</taxon>
        <taxon>Intramacronucleata</taxon>
        <taxon>Oligohymenophorea</taxon>
        <taxon>Hymenostomatida</taxon>
        <taxon>Tetrahymenina</taxon>
        <taxon>Tetrahymenidae</taxon>
        <taxon>Tetrahymena</taxon>
    </lineage>
</organism>
<dbReference type="Proteomes" id="UP000009168">
    <property type="component" value="Unassembled WGS sequence"/>
</dbReference>
<dbReference type="AlphaFoldDB" id="W7X9X7"/>
<evidence type="ECO:0000313" key="2">
    <source>
        <dbReference type="Proteomes" id="UP000009168"/>
    </source>
</evidence>
<dbReference type="KEGG" id="tet:TTHERM_000181048"/>
<dbReference type="GeneID" id="24437674"/>
<evidence type="ECO:0000313" key="1">
    <source>
        <dbReference type="EMBL" id="EWS76215.1"/>
    </source>
</evidence>
<keyword evidence="2" id="KW-1185">Reference proteome</keyword>
<dbReference type="RefSeq" id="XP_012651262.1">
    <property type="nucleotide sequence ID" value="XM_012795808.1"/>
</dbReference>